<dbReference type="PROSITE" id="PS50158">
    <property type="entry name" value="ZF_CCHC"/>
    <property type="match status" value="1"/>
</dbReference>
<protein>
    <recommendedName>
        <fullName evidence="3">CCHC-type domain-containing protein</fullName>
    </recommendedName>
</protein>
<keyword evidence="1" id="KW-0479">Metal-binding</keyword>
<dbReference type="InterPro" id="IPR036875">
    <property type="entry name" value="Znf_CCHC_sf"/>
</dbReference>
<dbReference type="Pfam" id="PF22936">
    <property type="entry name" value="Pol_BBD"/>
    <property type="match status" value="1"/>
</dbReference>
<evidence type="ECO:0000256" key="1">
    <source>
        <dbReference type="PROSITE-ProRule" id="PRU00047"/>
    </source>
</evidence>
<dbReference type="InterPro" id="IPR054722">
    <property type="entry name" value="PolX-like_BBD"/>
</dbReference>
<dbReference type="SUPFAM" id="SSF57756">
    <property type="entry name" value="Retrovirus zinc finger-like domains"/>
    <property type="match status" value="1"/>
</dbReference>
<feature type="compositionally biased region" description="Basic residues" evidence="2">
    <location>
        <begin position="199"/>
        <end position="217"/>
    </location>
</feature>
<sequence>MADDGKVQIEKFNGTDFSWWKMQINALLVQKDLEVVLTGVKPGKMELEDWESKDKKARAVITLSLSKNVAFNIMKETTASGMMKALSNMYEKPSAANKVFLIRELVNTRMKESSSVTEHINKLNSILSRLESVDIKFEDEVQALLLLSSLPDSWSGTVTAITGSTSTFTFEGIRDLVLGEDVRRRNSGGSSSELLNVGRGRKTNRGNGSKNRKRSQSRARNDVTCWNCKQVGHFKNQCPNEKQEANTVEDSEDDDVLICSVENSVDSWVMDSGASFHATHSSEALQNLKEGDFGKVRLANDDVLDVTGMGDIDLVTSVGSKWTLKDVRVIPSLKKQLISVGQLDEQGHEVKFGNGQWKVVKGNLVIARGRKRGSLYMVSIPSEGGDVPVQKKTKVRFTESRGQKKDVSGSGSSSQWEPVETENGSGADLAMTDELELRGASTGLQFDCVCVQPDPNRKMAVRTVATMWAAYHLFDPAETALQPEMAPAIVMMWRRTKSAPGRDGMRRRERVRKMQLEADPSRM</sequence>
<dbReference type="SMART" id="SM00343">
    <property type="entry name" value="ZnF_C2HC"/>
    <property type="match status" value="1"/>
</dbReference>
<feature type="region of interest" description="Disordered" evidence="2">
    <location>
        <begin position="184"/>
        <end position="218"/>
    </location>
</feature>
<dbReference type="PANTHER" id="PTHR47481:SF7">
    <property type="entry name" value="CCHC-TYPE DOMAIN-CONTAINING PROTEIN"/>
    <property type="match status" value="1"/>
</dbReference>
<feature type="domain" description="CCHC-type" evidence="3">
    <location>
        <begin position="225"/>
        <end position="240"/>
    </location>
</feature>
<keyword evidence="1" id="KW-0862">Zinc</keyword>
<dbReference type="Gene3D" id="4.10.60.10">
    <property type="entry name" value="Zinc finger, CCHC-type"/>
    <property type="match status" value="1"/>
</dbReference>
<evidence type="ECO:0000259" key="3">
    <source>
        <dbReference type="PROSITE" id="PS50158"/>
    </source>
</evidence>
<accession>A0AAD8NZD2</accession>
<feature type="compositionally biased region" description="Basic and acidic residues" evidence="2">
    <location>
        <begin position="396"/>
        <end position="407"/>
    </location>
</feature>
<dbReference type="Pfam" id="PF14223">
    <property type="entry name" value="Retrotran_gag_2"/>
    <property type="match status" value="1"/>
</dbReference>
<feature type="region of interest" description="Disordered" evidence="2">
    <location>
        <begin position="392"/>
        <end position="428"/>
    </location>
</feature>
<proteinExistence type="predicted"/>
<reference evidence="4" key="1">
    <citation type="journal article" date="2023" name="bioRxiv">
        <title>Improved chromosome-level genome assembly for marigold (Tagetes erecta).</title>
        <authorList>
            <person name="Jiang F."/>
            <person name="Yuan L."/>
            <person name="Wang S."/>
            <person name="Wang H."/>
            <person name="Xu D."/>
            <person name="Wang A."/>
            <person name="Fan W."/>
        </authorList>
    </citation>
    <scope>NUCLEOTIDE SEQUENCE</scope>
    <source>
        <strain evidence="4">WSJ</strain>
        <tissue evidence="4">Leaf</tissue>
    </source>
</reference>
<dbReference type="InterPro" id="IPR001878">
    <property type="entry name" value="Znf_CCHC"/>
</dbReference>
<keyword evidence="5" id="KW-1185">Reference proteome</keyword>
<evidence type="ECO:0000256" key="2">
    <source>
        <dbReference type="SAM" id="MobiDB-lite"/>
    </source>
</evidence>
<dbReference type="Pfam" id="PF00098">
    <property type="entry name" value="zf-CCHC"/>
    <property type="match status" value="1"/>
</dbReference>
<dbReference type="EMBL" id="JAUHHV010000004">
    <property type="protein sequence ID" value="KAK1426409.1"/>
    <property type="molecule type" value="Genomic_DNA"/>
</dbReference>
<name>A0AAD8NZD2_TARER</name>
<dbReference type="GO" id="GO:0003676">
    <property type="term" value="F:nucleic acid binding"/>
    <property type="evidence" value="ECO:0007669"/>
    <property type="project" value="InterPro"/>
</dbReference>
<comment type="caution">
    <text evidence="4">The sequence shown here is derived from an EMBL/GenBank/DDBJ whole genome shotgun (WGS) entry which is preliminary data.</text>
</comment>
<dbReference type="Proteomes" id="UP001229421">
    <property type="component" value="Unassembled WGS sequence"/>
</dbReference>
<organism evidence="4 5">
    <name type="scientific">Tagetes erecta</name>
    <name type="common">African marigold</name>
    <dbReference type="NCBI Taxonomy" id="13708"/>
    <lineage>
        <taxon>Eukaryota</taxon>
        <taxon>Viridiplantae</taxon>
        <taxon>Streptophyta</taxon>
        <taxon>Embryophyta</taxon>
        <taxon>Tracheophyta</taxon>
        <taxon>Spermatophyta</taxon>
        <taxon>Magnoliopsida</taxon>
        <taxon>eudicotyledons</taxon>
        <taxon>Gunneridae</taxon>
        <taxon>Pentapetalae</taxon>
        <taxon>asterids</taxon>
        <taxon>campanulids</taxon>
        <taxon>Asterales</taxon>
        <taxon>Asteraceae</taxon>
        <taxon>Asteroideae</taxon>
        <taxon>Heliantheae alliance</taxon>
        <taxon>Tageteae</taxon>
        <taxon>Tagetes</taxon>
    </lineage>
</organism>
<dbReference type="AlphaFoldDB" id="A0AAD8NZD2"/>
<dbReference type="GO" id="GO:0008270">
    <property type="term" value="F:zinc ion binding"/>
    <property type="evidence" value="ECO:0007669"/>
    <property type="project" value="UniProtKB-KW"/>
</dbReference>
<keyword evidence="1" id="KW-0863">Zinc-finger</keyword>
<evidence type="ECO:0000313" key="4">
    <source>
        <dbReference type="EMBL" id="KAK1426409.1"/>
    </source>
</evidence>
<gene>
    <name evidence="4" type="ORF">QVD17_15080</name>
</gene>
<evidence type="ECO:0000313" key="5">
    <source>
        <dbReference type="Proteomes" id="UP001229421"/>
    </source>
</evidence>
<dbReference type="PANTHER" id="PTHR47481">
    <property type="match status" value="1"/>
</dbReference>